<keyword evidence="8" id="KW-1185">Reference proteome</keyword>
<comment type="similarity">
    <text evidence="1">Belongs to the gamma-glutamyltransferase family.</text>
</comment>
<keyword evidence="6" id="KW-0472">Membrane</keyword>
<keyword evidence="4" id="KW-0865">Zymogen</keyword>
<feature type="transmembrane region" description="Helical" evidence="6">
    <location>
        <begin position="7"/>
        <end position="24"/>
    </location>
</feature>
<keyword evidence="6" id="KW-0812">Transmembrane</keyword>
<dbReference type="Gene3D" id="1.10.246.130">
    <property type="match status" value="1"/>
</dbReference>
<dbReference type="InterPro" id="IPR051792">
    <property type="entry name" value="GGT_bact"/>
</dbReference>
<evidence type="ECO:0000256" key="2">
    <source>
        <dbReference type="ARBA" id="ARBA00022679"/>
    </source>
</evidence>
<organism evidence="7 8">
    <name type="scientific">Salipaludibacillus aurantiacus</name>
    <dbReference type="NCBI Taxonomy" id="1601833"/>
    <lineage>
        <taxon>Bacteria</taxon>
        <taxon>Bacillati</taxon>
        <taxon>Bacillota</taxon>
        <taxon>Bacilli</taxon>
        <taxon>Bacillales</taxon>
        <taxon>Bacillaceae</taxon>
    </lineage>
</organism>
<evidence type="ECO:0000256" key="1">
    <source>
        <dbReference type="ARBA" id="ARBA00009381"/>
    </source>
</evidence>
<keyword evidence="2" id="KW-0808">Transferase</keyword>
<keyword evidence="6" id="KW-1133">Transmembrane helix</keyword>
<evidence type="ECO:0000313" key="7">
    <source>
        <dbReference type="EMBL" id="SES20154.1"/>
    </source>
</evidence>
<accession>A0A1H9VFA7</accession>
<sequence>MRLRKLTNVIGIPLIIIFVVMAYIEVSPAQEIDEIVRDDTFTGVDADTGYIVSAANPYAVDAGTAVLENGGNAIDAALAVSFTLGVVEPYGSGIGGGGSMLIYDPTANEEDKISYIDYRETAPLALPNEQRGQTPHNLTAGMADFGVPGFLKGMDYLHRNYATMPLDELLQQAILLADNGFEVDKYLAERFYYAQNRLNPADIPHYFPENNFIQQGNTLVQKELAETLQEIAAKDSLESYFLNEFATDMAARFPLLSEEDFRQYEVLTDQKPATGQFDEYTVHAAPAPLGGPVFIQALQMAELMNVDDHEIFRLPEGVNVADRDAYTDVEKPAEDDTLEITEAERQEQLRKTDSYIGFIEKMIGINYETYRDRLRNIGDPHTSEEARQKLAEAVTWEKSSELVNNWYEYLDKREHQRRFEEGGEEDFLEDGTESYLPPVYVKKGMMAGKAAGKHASQPLEAAALADMPAQQSERAQGTAESFFDAEAEINQHNNTTHFVIIDKEGRMVSATHTLSNFFGSGQYYKGFFLNDQLSNFSETPGSINEPYPGRRPRSFMSPAILVKENGGKVEELIGLGSPGGARIPMMMAQIMVFYSMYEMDFEEAMTYMTRFQYDFNDEAGEYEIRLEPKFRELEGYADIREGLKERGYPVTLEFGQMYFGGIQAAVYDAATQELYGYADPRRGGKAGGADENEAGAAGEPAEIMRGTDAAAGP</sequence>
<dbReference type="Proteomes" id="UP000198571">
    <property type="component" value="Unassembled WGS sequence"/>
</dbReference>
<dbReference type="Pfam" id="PF01019">
    <property type="entry name" value="G_glu_transpept"/>
    <property type="match status" value="2"/>
</dbReference>
<dbReference type="PRINTS" id="PR01210">
    <property type="entry name" value="GGTRANSPTASE"/>
</dbReference>
<reference evidence="8" key="1">
    <citation type="submission" date="2016-10" db="EMBL/GenBank/DDBJ databases">
        <authorList>
            <person name="Varghese N."/>
            <person name="Submissions S."/>
        </authorList>
    </citation>
    <scope>NUCLEOTIDE SEQUENCE [LARGE SCALE GENOMIC DNA]</scope>
    <source>
        <strain evidence="8">S9</strain>
    </source>
</reference>
<feature type="region of interest" description="Disordered" evidence="5">
    <location>
        <begin position="682"/>
        <end position="713"/>
    </location>
</feature>
<gene>
    <name evidence="7" type="ORF">SAMN05518684_110146</name>
</gene>
<evidence type="ECO:0000256" key="3">
    <source>
        <dbReference type="ARBA" id="ARBA00022801"/>
    </source>
</evidence>
<dbReference type="InterPro" id="IPR029055">
    <property type="entry name" value="Ntn_hydrolases_N"/>
</dbReference>
<keyword evidence="3 7" id="KW-0378">Hydrolase</keyword>
<evidence type="ECO:0000313" key="8">
    <source>
        <dbReference type="Proteomes" id="UP000198571"/>
    </source>
</evidence>
<dbReference type="Gene3D" id="3.60.20.40">
    <property type="match status" value="1"/>
</dbReference>
<evidence type="ECO:0000256" key="4">
    <source>
        <dbReference type="ARBA" id="ARBA00023145"/>
    </source>
</evidence>
<dbReference type="STRING" id="1601833.SAMN05518684_110146"/>
<name>A0A1H9VFA7_9BACI</name>
<dbReference type="EMBL" id="FOGT01000010">
    <property type="protein sequence ID" value="SES20154.1"/>
    <property type="molecule type" value="Genomic_DNA"/>
</dbReference>
<dbReference type="AlphaFoldDB" id="A0A1H9VFA7"/>
<dbReference type="GO" id="GO:0016740">
    <property type="term" value="F:transferase activity"/>
    <property type="evidence" value="ECO:0007669"/>
    <property type="project" value="UniProtKB-KW"/>
</dbReference>
<dbReference type="RefSeq" id="WP_093053184.1">
    <property type="nucleotide sequence ID" value="NZ_FOGT01000010.1"/>
</dbReference>
<dbReference type="InterPro" id="IPR043137">
    <property type="entry name" value="GGT_ssub_C"/>
</dbReference>
<dbReference type="SUPFAM" id="SSF56235">
    <property type="entry name" value="N-terminal nucleophile aminohydrolases (Ntn hydrolases)"/>
    <property type="match status" value="1"/>
</dbReference>
<dbReference type="OrthoDB" id="9781342at2"/>
<dbReference type="PANTHER" id="PTHR43199">
    <property type="entry name" value="GLUTATHIONE HYDROLASE"/>
    <property type="match status" value="1"/>
</dbReference>
<proteinExistence type="inferred from homology"/>
<dbReference type="GO" id="GO:0016787">
    <property type="term" value="F:hydrolase activity"/>
    <property type="evidence" value="ECO:0007669"/>
    <property type="project" value="UniProtKB-KW"/>
</dbReference>
<evidence type="ECO:0000256" key="5">
    <source>
        <dbReference type="SAM" id="MobiDB-lite"/>
    </source>
</evidence>
<evidence type="ECO:0000256" key="6">
    <source>
        <dbReference type="SAM" id="Phobius"/>
    </source>
</evidence>
<dbReference type="PANTHER" id="PTHR43199:SF1">
    <property type="entry name" value="GLUTATHIONE HYDROLASE PROENZYME"/>
    <property type="match status" value="1"/>
</dbReference>
<dbReference type="InterPro" id="IPR043138">
    <property type="entry name" value="GGT_lsub"/>
</dbReference>
<protein>
    <submittedName>
        <fullName evidence="7">Gamma-glutamyltranspeptidase / glutathione hydrolase</fullName>
    </submittedName>
</protein>